<comment type="similarity">
    <text evidence="2">Belongs to the bacterial solute-binding protein 1 family.</text>
</comment>
<dbReference type="PANTHER" id="PTHR30006">
    <property type="entry name" value="THIAMINE-BINDING PERIPLASMIC PROTEIN-RELATED"/>
    <property type="match status" value="1"/>
</dbReference>
<evidence type="ECO:0000313" key="7">
    <source>
        <dbReference type="Proteomes" id="UP001196509"/>
    </source>
</evidence>
<accession>A0AAE2ZMQ6</accession>
<evidence type="ECO:0000256" key="3">
    <source>
        <dbReference type="ARBA" id="ARBA00022448"/>
    </source>
</evidence>
<proteinExistence type="inferred from homology"/>
<dbReference type="Pfam" id="PF13416">
    <property type="entry name" value="SBP_bac_8"/>
    <property type="match status" value="1"/>
</dbReference>
<keyword evidence="7" id="KW-1185">Reference proteome</keyword>
<organism evidence="6 7">
    <name type="scientific">Flavimaribacter sediminis</name>
    <dbReference type="NCBI Taxonomy" id="2865987"/>
    <lineage>
        <taxon>Bacteria</taxon>
        <taxon>Pseudomonadati</taxon>
        <taxon>Pseudomonadota</taxon>
        <taxon>Alphaproteobacteria</taxon>
        <taxon>Hyphomicrobiales</taxon>
        <taxon>Rhizobiaceae</taxon>
        <taxon>Flavimaribacter</taxon>
    </lineage>
</organism>
<dbReference type="Proteomes" id="UP001196509">
    <property type="component" value="Unassembled WGS sequence"/>
</dbReference>
<keyword evidence="3" id="KW-0813">Transport</keyword>
<comment type="subcellular location">
    <subcellularLocation>
        <location evidence="1">Periplasm</location>
    </subcellularLocation>
</comment>
<dbReference type="GO" id="GO:0030975">
    <property type="term" value="F:thiamine binding"/>
    <property type="evidence" value="ECO:0007669"/>
    <property type="project" value="TreeGrafter"/>
</dbReference>
<dbReference type="RefSeq" id="WP_220228216.1">
    <property type="nucleotide sequence ID" value="NZ_JAICBX010000002.1"/>
</dbReference>
<dbReference type="GO" id="GO:0015888">
    <property type="term" value="P:thiamine transport"/>
    <property type="evidence" value="ECO:0007669"/>
    <property type="project" value="TreeGrafter"/>
</dbReference>
<evidence type="ECO:0000256" key="5">
    <source>
        <dbReference type="ARBA" id="ARBA00022764"/>
    </source>
</evidence>
<reference evidence="6" key="1">
    <citation type="submission" date="2021-08" db="EMBL/GenBank/DDBJ databases">
        <title>Hoeflea bacterium WL0058 sp. nov., isolated from the sediment.</title>
        <authorList>
            <person name="Wang L."/>
            <person name="Zhang D."/>
        </authorList>
    </citation>
    <scope>NUCLEOTIDE SEQUENCE</scope>
    <source>
        <strain evidence="6">WL0058</strain>
    </source>
</reference>
<name>A0AAE2ZMQ6_9HYPH</name>
<evidence type="ECO:0000256" key="1">
    <source>
        <dbReference type="ARBA" id="ARBA00004418"/>
    </source>
</evidence>
<dbReference type="InterPro" id="IPR006059">
    <property type="entry name" value="SBP"/>
</dbReference>
<gene>
    <name evidence="6" type="ORF">K1W69_09970</name>
</gene>
<dbReference type="AlphaFoldDB" id="A0AAE2ZMQ6"/>
<dbReference type="Gene3D" id="3.40.190.10">
    <property type="entry name" value="Periplasmic binding protein-like II"/>
    <property type="match status" value="2"/>
</dbReference>
<evidence type="ECO:0000256" key="4">
    <source>
        <dbReference type="ARBA" id="ARBA00022729"/>
    </source>
</evidence>
<comment type="caution">
    <text evidence="6">The sequence shown here is derived from an EMBL/GenBank/DDBJ whole genome shotgun (WGS) entry which is preliminary data.</text>
</comment>
<dbReference type="SUPFAM" id="SSF53850">
    <property type="entry name" value="Periplasmic binding protein-like II"/>
    <property type="match status" value="1"/>
</dbReference>
<sequence>MTNKYGINSNISRRTALIGLGATATALGMPRIANAKTDQIVMATGGGKLEEAYRKTVYEPWTAKTGVNVINTSNEGARLKAMVEQGNVEWDLIQGPAEALAVYAKEGLLEPIDYSVVDKDAMVKGSAHDHFVVTDLAAYNIAWNTDNVTGEGPQSWADLFALDGRVGLWKRPFQTMEAALLADGVPINELYPLDVDRAFASMDKIKDKLVWWEKGAQSAQLLLDGEVDAGSTWNGRVFGPKNDGAPVDYTFNQAILVSDGWGVPKGAPNKAEAFDMMAYALSPEAQAAFAKTIPYGPVNKNADALLDDAVKANLPTLNDNTVLLDVSYWADNSAEVVERFNTWILG</sequence>
<dbReference type="EMBL" id="JAICBX010000002">
    <property type="protein sequence ID" value="MBW8637515.1"/>
    <property type="molecule type" value="Genomic_DNA"/>
</dbReference>
<dbReference type="PROSITE" id="PS51318">
    <property type="entry name" value="TAT"/>
    <property type="match status" value="1"/>
</dbReference>
<keyword evidence="5" id="KW-0574">Periplasm</keyword>
<evidence type="ECO:0000313" key="6">
    <source>
        <dbReference type="EMBL" id="MBW8637515.1"/>
    </source>
</evidence>
<dbReference type="CDD" id="cd13589">
    <property type="entry name" value="PBP2_polyamine_RpCGA009"/>
    <property type="match status" value="1"/>
</dbReference>
<protein>
    <submittedName>
        <fullName evidence="6">ABC transporter substrate-binding protein</fullName>
    </submittedName>
</protein>
<dbReference type="PANTHER" id="PTHR30006:SF3">
    <property type="entry name" value="THIAMINE-BINDING PERIPLASMIC PROTEIN"/>
    <property type="match status" value="1"/>
</dbReference>
<dbReference type="GO" id="GO:0030976">
    <property type="term" value="F:thiamine pyrophosphate binding"/>
    <property type="evidence" value="ECO:0007669"/>
    <property type="project" value="TreeGrafter"/>
</dbReference>
<dbReference type="InterPro" id="IPR006311">
    <property type="entry name" value="TAT_signal"/>
</dbReference>
<dbReference type="GO" id="GO:0030288">
    <property type="term" value="C:outer membrane-bounded periplasmic space"/>
    <property type="evidence" value="ECO:0007669"/>
    <property type="project" value="TreeGrafter"/>
</dbReference>
<keyword evidence="4" id="KW-0732">Signal</keyword>
<evidence type="ECO:0000256" key="2">
    <source>
        <dbReference type="ARBA" id="ARBA00008520"/>
    </source>
</evidence>